<protein>
    <recommendedName>
        <fullName evidence="11">C3HC-type domain-containing protein</fullName>
    </recommendedName>
</protein>
<keyword evidence="10" id="KW-1185">Reference proteome</keyword>
<sequence length="393" mass="43922">MAALGSQMDELLAAWDDATAPLDARVREDPLLFAPASEIVTSLRVKRLKGPETKSKTDFCRPWDHSDFLARVSSFSIASWFAKPDVISAFECARHGWSNSAADQLHCNCCKQFLCFKIDDKLSEAGALKVAATFAGQLVTGHAPLCPWRGNPSPEAFTTLPIATKRQVYETFMNRLEEVLRMHEVQKRLGGVRIEDAVIAKVLKEAGAEDDVAVDTTTFAARLSARISYQNESLSSEAMVNAAIFIICGWKFHEKEEDKLSMVWCESCNRRWQAFPDNVNNDDEEKEEKESEPPNKRLKTNNSRVGDLLSQHRHYCPWVAERKSSGVNDYGEMDPKLWEFVKLPGWKQYAQSLLFLGNPAHTEIVASGTSASTDTKVHDPVQALESIRAVLGI</sequence>
<evidence type="ECO:0000259" key="7">
    <source>
        <dbReference type="Pfam" id="PF07967"/>
    </source>
</evidence>
<dbReference type="STRING" id="4795.A0A225WYP1"/>
<dbReference type="Proteomes" id="UP000198211">
    <property type="component" value="Unassembled WGS sequence"/>
</dbReference>
<feature type="domain" description="NuBaID C-terminal" evidence="8">
    <location>
        <begin position="242"/>
        <end position="329"/>
    </location>
</feature>
<evidence type="ECO:0008006" key="11">
    <source>
        <dbReference type="Google" id="ProtNLM"/>
    </source>
</evidence>
<accession>A0A225WYP1</accession>
<feature type="domain" description="C3HC-type" evidence="7">
    <location>
        <begin position="62"/>
        <end position="183"/>
    </location>
</feature>
<keyword evidence="3" id="KW-0863">Zinc-finger</keyword>
<reference evidence="10" key="1">
    <citation type="submission" date="2017-03" db="EMBL/GenBank/DDBJ databases">
        <title>Phytopthora megakarya and P. palmivora, two closely related causual agents of cacao black pod achieved similar genome size and gene model numbers by different mechanisms.</title>
        <authorList>
            <person name="Ali S."/>
            <person name="Shao J."/>
            <person name="Larry D.J."/>
            <person name="Kronmiller B."/>
            <person name="Shen D."/>
            <person name="Strem M.D."/>
            <person name="Melnick R.L."/>
            <person name="Guiltinan M.J."/>
            <person name="Tyler B.M."/>
            <person name="Meinhardt L.W."/>
            <person name="Bailey B.A."/>
        </authorList>
    </citation>
    <scope>NUCLEOTIDE SEQUENCE [LARGE SCALE GENOMIC DNA]</scope>
    <source>
        <strain evidence="10">zdho120</strain>
    </source>
</reference>
<feature type="region of interest" description="Disordered" evidence="6">
    <location>
        <begin position="276"/>
        <end position="302"/>
    </location>
</feature>
<keyword evidence="5" id="KW-0539">Nucleus</keyword>
<proteinExistence type="predicted"/>
<dbReference type="InterPro" id="IPR012935">
    <property type="entry name" value="NuBaID_N"/>
</dbReference>
<dbReference type="PANTHER" id="PTHR15835:SF6">
    <property type="entry name" value="ZINC FINGER C3HC-TYPE PROTEIN 1"/>
    <property type="match status" value="1"/>
</dbReference>
<dbReference type="GO" id="GO:0005634">
    <property type="term" value="C:nucleus"/>
    <property type="evidence" value="ECO:0007669"/>
    <property type="project" value="UniProtKB-SubCell"/>
</dbReference>
<evidence type="ECO:0000256" key="6">
    <source>
        <dbReference type="SAM" id="MobiDB-lite"/>
    </source>
</evidence>
<evidence type="ECO:0000259" key="8">
    <source>
        <dbReference type="Pfam" id="PF08600"/>
    </source>
</evidence>
<evidence type="ECO:0000256" key="3">
    <source>
        <dbReference type="ARBA" id="ARBA00022771"/>
    </source>
</evidence>
<name>A0A225WYP1_9STRA</name>
<gene>
    <name evidence="9" type="ORF">PHMEG_0003206</name>
</gene>
<dbReference type="GO" id="GO:0008270">
    <property type="term" value="F:zinc ion binding"/>
    <property type="evidence" value="ECO:0007669"/>
    <property type="project" value="UniProtKB-KW"/>
</dbReference>
<dbReference type="PANTHER" id="PTHR15835">
    <property type="entry name" value="NUCLEAR-INTERACTING PARTNER OF ALK"/>
    <property type="match status" value="1"/>
</dbReference>
<evidence type="ECO:0000256" key="4">
    <source>
        <dbReference type="ARBA" id="ARBA00022833"/>
    </source>
</evidence>
<dbReference type="EMBL" id="NBNE01000159">
    <property type="protein sequence ID" value="OWZ22149.1"/>
    <property type="molecule type" value="Genomic_DNA"/>
</dbReference>
<dbReference type="InterPro" id="IPR013909">
    <property type="entry name" value="NuBaID_C"/>
</dbReference>
<comment type="caution">
    <text evidence="9">The sequence shown here is derived from an EMBL/GenBank/DDBJ whole genome shotgun (WGS) entry which is preliminary data.</text>
</comment>
<keyword evidence="4" id="KW-0862">Zinc</keyword>
<keyword evidence="2" id="KW-0479">Metal-binding</keyword>
<evidence type="ECO:0000256" key="1">
    <source>
        <dbReference type="ARBA" id="ARBA00004123"/>
    </source>
</evidence>
<organism evidence="9 10">
    <name type="scientific">Phytophthora megakarya</name>
    <dbReference type="NCBI Taxonomy" id="4795"/>
    <lineage>
        <taxon>Eukaryota</taxon>
        <taxon>Sar</taxon>
        <taxon>Stramenopiles</taxon>
        <taxon>Oomycota</taxon>
        <taxon>Peronosporomycetes</taxon>
        <taxon>Peronosporales</taxon>
        <taxon>Peronosporaceae</taxon>
        <taxon>Phytophthora</taxon>
    </lineage>
</organism>
<evidence type="ECO:0000313" key="10">
    <source>
        <dbReference type="Proteomes" id="UP000198211"/>
    </source>
</evidence>
<evidence type="ECO:0000256" key="5">
    <source>
        <dbReference type="ARBA" id="ARBA00023242"/>
    </source>
</evidence>
<dbReference type="Pfam" id="PF07967">
    <property type="entry name" value="zf-C3HC"/>
    <property type="match status" value="1"/>
</dbReference>
<evidence type="ECO:0000256" key="2">
    <source>
        <dbReference type="ARBA" id="ARBA00022723"/>
    </source>
</evidence>
<dbReference type="Pfam" id="PF08600">
    <property type="entry name" value="NuBaID_C"/>
    <property type="match status" value="1"/>
</dbReference>
<dbReference type="AlphaFoldDB" id="A0A225WYP1"/>
<evidence type="ECO:0000313" key="9">
    <source>
        <dbReference type="EMBL" id="OWZ22149.1"/>
    </source>
</evidence>
<dbReference type="OrthoDB" id="614844at2759"/>
<comment type="subcellular location">
    <subcellularLocation>
        <location evidence="1">Nucleus</location>
    </subcellularLocation>
</comment>